<keyword evidence="2" id="KW-1185">Reference proteome</keyword>
<reference evidence="1 2" key="1">
    <citation type="submission" date="2019-03" db="EMBL/GenBank/DDBJ databases">
        <title>Draft genome sequences of novel Actinobacteria.</title>
        <authorList>
            <person name="Sahin N."/>
            <person name="Ay H."/>
            <person name="Saygin H."/>
        </authorList>
    </citation>
    <scope>NUCLEOTIDE SEQUENCE [LARGE SCALE GENOMIC DNA]</scope>
    <source>
        <strain evidence="1 2">JCM 13523</strain>
    </source>
</reference>
<dbReference type="EMBL" id="SMKX01000022">
    <property type="protein sequence ID" value="TDD60636.1"/>
    <property type="molecule type" value="Genomic_DNA"/>
</dbReference>
<comment type="caution">
    <text evidence="1">The sequence shown here is derived from an EMBL/GenBank/DDBJ whole genome shotgun (WGS) entry which is preliminary data.</text>
</comment>
<proteinExistence type="predicted"/>
<evidence type="ECO:0000313" key="2">
    <source>
        <dbReference type="Proteomes" id="UP000295124"/>
    </source>
</evidence>
<dbReference type="AlphaFoldDB" id="A0A4R4ZR13"/>
<gene>
    <name evidence="1" type="ORF">E1263_10145</name>
</gene>
<sequence>MSRRSLPTTEPPLAPERSGAAFQAVWTIHGNALRALAATILRNSAAAEMVVVDVVSTRCVGPGGIVRLPSRYELARLTYLRCLRA</sequence>
<protein>
    <submittedName>
        <fullName evidence="1">Uncharacterized protein</fullName>
    </submittedName>
</protein>
<name>A0A4R4ZR13_9ACTN</name>
<dbReference type="Proteomes" id="UP000295124">
    <property type="component" value="Unassembled WGS sequence"/>
</dbReference>
<dbReference type="RefSeq" id="WP_132166960.1">
    <property type="nucleotide sequence ID" value="NZ_SMKX01000022.1"/>
</dbReference>
<accession>A0A4R4ZR13</accession>
<evidence type="ECO:0000313" key="1">
    <source>
        <dbReference type="EMBL" id="TDD60636.1"/>
    </source>
</evidence>
<organism evidence="1 2">
    <name type="scientific">Kribbella antibiotica</name>
    <dbReference type="NCBI Taxonomy" id="190195"/>
    <lineage>
        <taxon>Bacteria</taxon>
        <taxon>Bacillati</taxon>
        <taxon>Actinomycetota</taxon>
        <taxon>Actinomycetes</taxon>
        <taxon>Propionibacteriales</taxon>
        <taxon>Kribbellaceae</taxon>
        <taxon>Kribbella</taxon>
    </lineage>
</organism>